<keyword evidence="1" id="KW-1133">Transmembrane helix</keyword>
<dbReference type="Proteomes" id="UP000290889">
    <property type="component" value="Chromosome"/>
</dbReference>
<gene>
    <name evidence="2" type="ORF">EQY75_08790</name>
</gene>
<evidence type="ECO:0000313" key="2">
    <source>
        <dbReference type="EMBL" id="QBA64614.1"/>
    </source>
</evidence>
<accession>A0A411EAR5</accession>
<dbReference type="Pfam" id="PF19578">
    <property type="entry name" value="DUF6090"/>
    <property type="match status" value="1"/>
</dbReference>
<proteinExistence type="predicted"/>
<evidence type="ECO:0000256" key="1">
    <source>
        <dbReference type="SAM" id="Phobius"/>
    </source>
</evidence>
<dbReference type="InterPro" id="IPR045749">
    <property type="entry name" value="DUF6090"/>
</dbReference>
<dbReference type="KEGG" id="mur:EQY75_08790"/>
<reference evidence="2 3" key="1">
    <citation type="submission" date="2019-01" db="EMBL/GenBank/DDBJ databases">
        <title>Muriicola soli sp. nov., isolated from soil.</title>
        <authorList>
            <person name="Kang H.J."/>
            <person name="Kim S.B."/>
        </authorList>
    </citation>
    <scope>NUCLEOTIDE SEQUENCE [LARGE SCALE GENOMIC DNA]</scope>
    <source>
        <strain evidence="2 3">MMS17-SY002</strain>
    </source>
</reference>
<keyword evidence="3" id="KW-1185">Reference proteome</keyword>
<dbReference type="OrthoDB" id="821805at2"/>
<protein>
    <submittedName>
        <fullName evidence="2">Uncharacterized protein</fullName>
    </submittedName>
</protein>
<keyword evidence="1" id="KW-0812">Transmembrane</keyword>
<dbReference type="RefSeq" id="WP_129605052.1">
    <property type="nucleotide sequence ID" value="NZ_CP035544.1"/>
</dbReference>
<dbReference type="EMBL" id="CP035544">
    <property type="protein sequence ID" value="QBA64614.1"/>
    <property type="molecule type" value="Genomic_DNA"/>
</dbReference>
<name>A0A411EAR5_9FLAO</name>
<sequence>MENKTSSYIKYALGEIILVVIGILIALQINTWNTQRIDRAKEQEYLLNLVEDIKAQQILVNDQINHEKKMRLQVEKALVHLNSESINADTVNKYITNITRKSFVVNDPTFQDLKSSGNILLIRNNALRKKILSFYQYLDYSALVIQTSNETGISEFRDFLMKYPVVNINFKDTFKVAGNIDWSVKTVSIPWAKKLQEDKLNNKEFLFVVLNHVAQRGRNSSVHIDIMQRMEKRIIAMQNDIEQNLDND</sequence>
<feature type="transmembrane region" description="Helical" evidence="1">
    <location>
        <begin position="12"/>
        <end position="32"/>
    </location>
</feature>
<evidence type="ECO:0000313" key="3">
    <source>
        <dbReference type="Proteomes" id="UP000290889"/>
    </source>
</evidence>
<dbReference type="AlphaFoldDB" id="A0A411EAR5"/>
<organism evidence="2 3">
    <name type="scientific">Muriicola soli</name>
    <dbReference type="NCBI Taxonomy" id="2507538"/>
    <lineage>
        <taxon>Bacteria</taxon>
        <taxon>Pseudomonadati</taxon>
        <taxon>Bacteroidota</taxon>
        <taxon>Flavobacteriia</taxon>
        <taxon>Flavobacteriales</taxon>
        <taxon>Flavobacteriaceae</taxon>
        <taxon>Muriicola</taxon>
    </lineage>
</organism>
<keyword evidence="1" id="KW-0472">Membrane</keyword>